<protein>
    <submittedName>
        <fullName evidence="2">Uncharacterized protein</fullName>
    </submittedName>
</protein>
<accession>A0ABQ9EM98</accession>
<name>A0ABQ9EM98_TEGGR</name>
<dbReference type="Pfam" id="PF00400">
    <property type="entry name" value="WD40"/>
    <property type="match status" value="1"/>
</dbReference>
<dbReference type="PROSITE" id="PS50294">
    <property type="entry name" value="WD_REPEATS_REGION"/>
    <property type="match status" value="1"/>
</dbReference>
<dbReference type="InterPro" id="IPR001680">
    <property type="entry name" value="WD40_rpt"/>
</dbReference>
<gene>
    <name evidence="2" type="ORF">KUTeg_016939</name>
</gene>
<dbReference type="InterPro" id="IPR015943">
    <property type="entry name" value="WD40/YVTN_repeat-like_dom_sf"/>
</dbReference>
<dbReference type="Gene3D" id="2.130.10.10">
    <property type="entry name" value="YVTN repeat-like/Quinoprotein amine dehydrogenase"/>
    <property type="match status" value="1"/>
</dbReference>
<keyword evidence="3" id="KW-1185">Reference proteome</keyword>
<dbReference type="InterPro" id="IPR036322">
    <property type="entry name" value="WD40_repeat_dom_sf"/>
</dbReference>
<dbReference type="EMBL" id="JARBDR010000813">
    <property type="protein sequence ID" value="KAJ8306394.1"/>
    <property type="molecule type" value="Genomic_DNA"/>
</dbReference>
<dbReference type="PANTHER" id="PTHR44499:SF1">
    <property type="entry name" value="JOUBERIN"/>
    <property type="match status" value="1"/>
</dbReference>
<comment type="caution">
    <text evidence="2">The sequence shown here is derived from an EMBL/GenBank/DDBJ whole genome shotgun (WGS) entry which is preliminary data.</text>
</comment>
<dbReference type="SUPFAM" id="SSF50978">
    <property type="entry name" value="WD40 repeat-like"/>
    <property type="match status" value="1"/>
</dbReference>
<sequence length="103" mass="11641">MNTASRRYSGSSEGGWYRIAWAFLKEVGSKTYEEFKKTMGMGEKIKSLACACHDRDTYPILVYEIPTGELRGKFTGHFGLVYDLCWSKRDTHLLSASADGTCR</sequence>
<dbReference type="PANTHER" id="PTHR44499">
    <property type="entry name" value="JOUBERIN"/>
    <property type="match status" value="1"/>
</dbReference>
<feature type="repeat" description="WD" evidence="1">
    <location>
        <begin position="74"/>
        <end position="103"/>
    </location>
</feature>
<reference evidence="2 3" key="1">
    <citation type="submission" date="2022-12" db="EMBL/GenBank/DDBJ databases">
        <title>Chromosome-level genome of Tegillarca granosa.</title>
        <authorList>
            <person name="Kim J."/>
        </authorList>
    </citation>
    <scope>NUCLEOTIDE SEQUENCE [LARGE SCALE GENOMIC DNA]</scope>
    <source>
        <strain evidence="2">Teg-2019</strain>
        <tissue evidence="2">Adductor muscle</tissue>
    </source>
</reference>
<proteinExistence type="predicted"/>
<organism evidence="2 3">
    <name type="scientific">Tegillarca granosa</name>
    <name type="common">Malaysian cockle</name>
    <name type="synonym">Anadara granosa</name>
    <dbReference type="NCBI Taxonomy" id="220873"/>
    <lineage>
        <taxon>Eukaryota</taxon>
        <taxon>Metazoa</taxon>
        <taxon>Spiralia</taxon>
        <taxon>Lophotrochozoa</taxon>
        <taxon>Mollusca</taxon>
        <taxon>Bivalvia</taxon>
        <taxon>Autobranchia</taxon>
        <taxon>Pteriomorphia</taxon>
        <taxon>Arcoida</taxon>
        <taxon>Arcoidea</taxon>
        <taxon>Arcidae</taxon>
        <taxon>Tegillarca</taxon>
    </lineage>
</organism>
<dbReference type="InterPro" id="IPR052803">
    <property type="entry name" value="Cilium-Associated_Jouberin"/>
</dbReference>
<evidence type="ECO:0000313" key="3">
    <source>
        <dbReference type="Proteomes" id="UP001217089"/>
    </source>
</evidence>
<dbReference type="Proteomes" id="UP001217089">
    <property type="component" value="Unassembled WGS sequence"/>
</dbReference>
<keyword evidence="1" id="KW-0853">WD repeat</keyword>
<dbReference type="PROSITE" id="PS50082">
    <property type="entry name" value="WD_REPEATS_2"/>
    <property type="match status" value="1"/>
</dbReference>
<evidence type="ECO:0000256" key="1">
    <source>
        <dbReference type="PROSITE-ProRule" id="PRU00221"/>
    </source>
</evidence>
<evidence type="ECO:0000313" key="2">
    <source>
        <dbReference type="EMBL" id="KAJ8306394.1"/>
    </source>
</evidence>